<evidence type="ECO:0000256" key="1">
    <source>
        <dbReference type="SAM" id="Phobius"/>
    </source>
</evidence>
<keyword evidence="1" id="KW-0812">Transmembrane</keyword>
<reference evidence="2" key="2">
    <citation type="submission" date="2021-04" db="EMBL/GenBank/DDBJ databases">
        <authorList>
            <person name="Gilroy R."/>
        </authorList>
    </citation>
    <scope>NUCLEOTIDE SEQUENCE</scope>
    <source>
        <strain evidence="2">CHK187-5294</strain>
    </source>
</reference>
<proteinExistence type="predicted"/>
<keyword evidence="1" id="KW-1133">Transmembrane helix</keyword>
<comment type="caution">
    <text evidence="2">The sequence shown here is derived from an EMBL/GenBank/DDBJ whole genome shotgun (WGS) entry which is preliminary data.</text>
</comment>
<gene>
    <name evidence="2" type="ORF">H9727_05410</name>
</gene>
<feature type="transmembrane region" description="Helical" evidence="1">
    <location>
        <begin position="6"/>
        <end position="22"/>
    </location>
</feature>
<keyword evidence="1" id="KW-0472">Membrane</keyword>
<evidence type="ECO:0000313" key="3">
    <source>
        <dbReference type="Proteomes" id="UP000824132"/>
    </source>
</evidence>
<evidence type="ECO:0000313" key="2">
    <source>
        <dbReference type="EMBL" id="HIZ03705.1"/>
    </source>
</evidence>
<sequence length="153" mass="17847">MIIEYCIYFIIIVIGILILCLMRRKNRLPNHHELKTRLEAWRQQLNDLAVLNENKPLSNFDFYKKLSKLLFQLDKLAYQTALMAEKERDMEISEISLILEGVLNALEPYKSGKKQNDGENAALRAASENVVRAIKLTEQILLRDKAYKARKKI</sequence>
<organism evidence="2 3">
    <name type="scientific">Candidatus Borkfalkia avistercoris</name>
    <dbReference type="NCBI Taxonomy" id="2838504"/>
    <lineage>
        <taxon>Bacteria</taxon>
        <taxon>Bacillati</taxon>
        <taxon>Bacillota</taxon>
        <taxon>Clostridia</taxon>
        <taxon>Christensenellales</taxon>
        <taxon>Christensenellaceae</taxon>
        <taxon>Candidatus Borkfalkia</taxon>
    </lineage>
</organism>
<name>A0A9D2ICX9_9FIRM</name>
<dbReference type="Proteomes" id="UP000824132">
    <property type="component" value="Unassembled WGS sequence"/>
</dbReference>
<dbReference type="AlphaFoldDB" id="A0A9D2ICX9"/>
<protein>
    <submittedName>
        <fullName evidence="2">Uncharacterized protein</fullName>
    </submittedName>
</protein>
<reference evidence="2" key="1">
    <citation type="journal article" date="2021" name="PeerJ">
        <title>Extensive microbial diversity within the chicken gut microbiome revealed by metagenomics and culture.</title>
        <authorList>
            <person name="Gilroy R."/>
            <person name="Ravi A."/>
            <person name="Getino M."/>
            <person name="Pursley I."/>
            <person name="Horton D.L."/>
            <person name="Alikhan N.F."/>
            <person name="Baker D."/>
            <person name="Gharbi K."/>
            <person name="Hall N."/>
            <person name="Watson M."/>
            <person name="Adriaenssens E.M."/>
            <person name="Foster-Nyarko E."/>
            <person name="Jarju S."/>
            <person name="Secka A."/>
            <person name="Antonio M."/>
            <person name="Oren A."/>
            <person name="Chaudhuri R.R."/>
            <person name="La Ragione R."/>
            <person name="Hildebrand F."/>
            <person name="Pallen M.J."/>
        </authorList>
    </citation>
    <scope>NUCLEOTIDE SEQUENCE</scope>
    <source>
        <strain evidence="2">CHK187-5294</strain>
    </source>
</reference>
<accession>A0A9D2ICX9</accession>
<dbReference type="EMBL" id="DXCL01000028">
    <property type="protein sequence ID" value="HIZ03705.1"/>
    <property type="molecule type" value="Genomic_DNA"/>
</dbReference>